<dbReference type="InterPro" id="IPR039289">
    <property type="entry name" value="CHCHD4"/>
</dbReference>
<dbReference type="GO" id="GO:0015035">
    <property type="term" value="F:protein-disulfide reductase activity"/>
    <property type="evidence" value="ECO:0007669"/>
    <property type="project" value="InterPro"/>
</dbReference>
<evidence type="ECO:0000256" key="20">
    <source>
        <dbReference type="ARBA" id="ARBA00033150"/>
    </source>
</evidence>
<keyword evidence="10" id="KW-0809">Transit peptide</keyword>
<evidence type="ECO:0000256" key="3">
    <source>
        <dbReference type="ARBA" id="ARBA00004164"/>
    </source>
</evidence>
<keyword evidence="23" id="KW-1185">Reference proteome</keyword>
<feature type="compositionally biased region" description="Basic and acidic residues" evidence="21">
    <location>
        <begin position="288"/>
        <end position="302"/>
    </location>
</feature>
<protein>
    <recommendedName>
        <fullName evidence="5">Mitochondrial intermembrane space import and assembly protein 40</fullName>
    </recommendedName>
    <alternativeName>
        <fullName evidence="20">Mitochondrial import inner membrane translocase TIM40</fullName>
    </alternativeName>
</protein>
<dbReference type="GO" id="GO:0045041">
    <property type="term" value="P:protein import into mitochondrial intermembrane space"/>
    <property type="evidence" value="ECO:0007669"/>
    <property type="project" value="InterPro"/>
</dbReference>
<evidence type="ECO:0000256" key="4">
    <source>
        <dbReference type="ARBA" id="ARBA00011245"/>
    </source>
</evidence>
<dbReference type="Proteomes" id="UP000243498">
    <property type="component" value="Unassembled WGS sequence"/>
</dbReference>
<evidence type="ECO:0000313" key="22">
    <source>
        <dbReference type="EMBL" id="OAA45613.1"/>
    </source>
</evidence>
<dbReference type="PANTHER" id="PTHR21622">
    <property type="entry name" value="COILED-COIL-HELIX-COILED-COIL-HELIX DOMAIN CONTAINING 4"/>
    <property type="match status" value="1"/>
</dbReference>
<dbReference type="GO" id="GO:0005743">
    <property type="term" value="C:mitochondrial inner membrane"/>
    <property type="evidence" value="ECO:0007669"/>
    <property type="project" value="UniProtKB-SubCell"/>
</dbReference>
<evidence type="ECO:0000256" key="7">
    <source>
        <dbReference type="ARBA" id="ARBA00022692"/>
    </source>
</evidence>
<feature type="compositionally biased region" description="Basic and acidic residues" evidence="21">
    <location>
        <begin position="248"/>
        <end position="281"/>
    </location>
</feature>
<evidence type="ECO:0000256" key="11">
    <source>
        <dbReference type="ARBA" id="ARBA00022968"/>
    </source>
</evidence>
<evidence type="ECO:0000256" key="15">
    <source>
        <dbReference type="ARBA" id="ARBA00023128"/>
    </source>
</evidence>
<keyword evidence="18" id="KW-0676">Redox-active center</keyword>
<dbReference type="FunFam" id="1.10.287.2900:FF:000002">
    <property type="entry name" value="Mitochondrial intermembrane space import and assembly protein"/>
    <property type="match status" value="1"/>
</dbReference>
<evidence type="ECO:0000256" key="19">
    <source>
        <dbReference type="ARBA" id="ARBA00024980"/>
    </source>
</evidence>
<organism evidence="22 23">
    <name type="scientific">Metarhizium rileyi (strain RCEF 4871)</name>
    <name type="common">Nomuraea rileyi</name>
    <dbReference type="NCBI Taxonomy" id="1649241"/>
    <lineage>
        <taxon>Eukaryota</taxon>
        <taxon>Fungi</taxon>
        <taxon>Dikarya</taxon>
        <taxon>Ascomycota</taxon>
        <taxon>Pezizomycotina</taxon>
        <taxon>Sordariomycetes</taxon>
        <taxon>Hypocreomycetidae</taxon>
        <taxon>Hypocreales</taxon>
        <taxon>Clavicipitaceae</taxon>
        <taxon>Metarhizium</taxon>
    </lineage>
</organism>
<comment type="subcellular location">
    <subcellularLocation>
        <location evidence="3">Mitochondrion inner membrane</location>
        <topology evidence="3">Single-pass type II membrane protein</topology>
        <orientation evidence="3">Intermembrane side</orientation>
    </subcellularLocation>
</comment>
<evidence type="ECO:0000256" key="13">
    <source>
        <dbReference type="ARBA" id="ARBA00023002"/>
    </source>
</evidence>
<dbReference type="GO" id="GO:0005758">
    <property type="term" value="C:mitochondrial intermembrane space"/>
    <property type="evidence" value="ECO:0007669"/>
    <property type="project" value="TreeGrafter"/>
</dbReference>
<evidence type="ECO:0000256" key="6">
    <source>
        <dbReference type="ARBA" id="ARBA00022448"/>
    </source>
</evidence>
<proteinExistence type="predicted"/>
<keyword evidence="16" id="KW-0472">Membrane</keyword>
<keyword evidence="6" id="KW-0813">Transport</keyword>
<dbReference type="EMBL" id="AZHC01000008">
    <property type="protein sequence ID" value="OAA45613.1"/>
    <property type="molecule type" value="Genomic_DNA"/>
</dbReference>
<keyword evidence="8" id="KW-0999">Mitochondrion inner membrane</keyword>
<keyword evidence="15" id="KW-0496">Mitochondrion</keyword>
<comment type="function">
    <text evidence="19">Required for the import and folding of small cysteine-containing proteins (small Tim) in the mitochondrial intermembrane space (IMS). Forms a redox cycle with ERV1 that involves a disulfide relay system. Precursor proteins to be imported into the IMS are translocated in their reduced form into the mitochondria. The oxidized form of MIA40 forms a transient intermolecular disulfide bridge with the reduced precursor protein, resulting in oxidation of the precursor protein that now contains an intramolecular disulfide bond and is able to undergo folding in the IMS.</text>
</comment>
<accession>A0A162JQI3</accession>
<comment type="subunit">
    <text evidence="4">Monomer.</text>
</comment>
<comment type="caution">
    <text evidence="22">The sequence shown here is derived from an EMBL/GenBank/DDBJ whole genome shotgun (WGS) entry which is preliminary data.</text>
</comment>
<keyword evidence="13" id="KW-0560">Oxidoreductase</keyword>
<keyword evidence="7" id="KW-0812">Transmembrane</keyword>
<evidence type="ECO:0000313" key="23">
    <source>
        <dbReference type="Proteomes" id="UP000243498"/>
    </source>
</evidence>
<keyword evidence="17" id="KW-1015">Disulfide bond</keyword>
<evidence type="ECO:0000256" key="9">
    <source>
        <dbReference type="ARBA" id="ARBA00022927"/>
    </source>
</evidence>
<name>A0A162JQI3_METRR</name>
<evidence type="ECO:0000256" key="17">
    <source>
        <dbReference type="ARBA" id="ARBA00023157"/>
    </source>
</evidence>
<comment type="cofactor">
    <cofactor evidence="2">
        <name>Cu(2+)</name>
        <dbReference type="ChEBI" id="CHEBI:29036"/>
    </cofactor>
</comment>
<dbReference type="PROSITE" id="PS51808">
    <property type="entry name" value="CHCH"/>
    <property type="match status" value="1"/>
</dbReference>
<feature type="compositionally biased region" description="Basic and acidic residues" evidence="21">
    <location>
        <begin position="224"/>
        <end position="234"/>
    </location>
</feature>
<feature type="region of interest" description="Disordered" evidence="21">
    <location>
        <begin position="217"/>
        <end position="302"/>
    </location>
</feature>
<sequence>MYRGAVRVASRQTFGGLRSQSFQNAPRRFASTATPTYKPRTWKGSALRWGLALGAVYYYNTSSVFADEATVQSMASPPAFAESDLPTVDAVIEQKRGQSKPKAKQQPQPTDQSQSKPETQPVTESQNTVAAAGSPEALEEEAGQEGAFNPETGEINWDCPCLGGMAHGPCGEEFKTAFSCFVYSSEEPKGMDCIEKFQGMQDCFKQYPDIYGAELSDDSEEATDDLHQGLRDEPPAIPGSTAPIDSQSETKDLPAVKPAGDDGAPKKWEDATDADKQDAKVEQPGVKAEAEETEEKKEERKV</sequence>
<evidence type="ECO:0000256" key="18">
    <source>
        <dbReference type="ARBA" id="ARBA00023284"/>
    </source>
</evidence>
<dbReference type="STRING" id="1081105.A0A162JQI3"/>
<reference evidence="22 23" key="1">
    <citation type="journal article" date="2016" name="Genome Biol. Evol.">
        <title>Divergent and convergent evolution of fungal pathogenicity.</title>
        <authorList>
            <person name="Shang Y."/>
            <person name="Xiao G."/>
            <person name="Zheng P."/>
            <person name="Cen K."/>
            <person name="Zhan S."/>
            <person name="Wang C."/>
        </authorList>
    </citation>
    <scope>NUCLEOTIDE SEQUENCE [LARGE SCALE GENOMIC DNA]</scope>
    <source>
        <strain evidence="22 23">RCEF 4871</strain>
    </source>
</reference>
<evidence type="ECO:0000256" key="21">
    <source>
        <dbReference type="SAM" id="MobiDB-lite"/>
    </source>
</evidence>
<gene>
    <name evidence="22" type="ORF">NOR_03402</name>
</gene>
<feature type="region of interest" description="Disordered" evidence="21">
    <location>
        <begin position="95"/>
        <end position="151"/>
    </location>
</feature>
<keyword evidence="14" id="KW-0811">Translocation</keyword>
<evidence type="ECO:0000256" key="16">
    <source>
        <dbReference type="ARBA" id="ARBA00023136"/>
    </source>
</evidence>
<evidence type="ECO:0000256" key="5">
    <source>
        <dbReference type="ARBA" id="ARBA00013714"/>
    </source>
</evidence>
<dbReference type="Gene3D" id="1.10.287.2900">
    <property type="match status" value="1"/>
</dbReference>
<dbReference type="AlphaFoldDB" id="A0A162JQI3"/>
<keyword evidence="9" id="KW-0653">Protein transport</keyword>
<dbReference type="OrthoDB" id="7481291at2759"/>
<keyword evidence="11" id="KW-0735">Signal-anchor</keyword>
<evidence type="ECO:0000256" key="2">
    <source>
        <dbReference type="ARBA" id="ARBA00001973"/>
    </source>
</evidence>
<evidence type="ECO:0000256" key="8">
    <source>
        <dbReference type="ARBA" id="ARBA00022792"/>
    </source>
</evidence>
<feature type="compositionally biased region" description="Polar residues" evidence="21">
    <location>
        <begin position="110"/>
        <end position="129"/>
    </location>
</feature>
<evidence type="ECO:0000256" key="1">
    <source>
        <dbReference type="ARBA" id="ARBA00001947"/>
    </source>
</evidence>
<dbReference type="OMA" id="PRSWKNT"/>
<evidence type="ECO:0000256" key="10">
    <source>
        <dbReference type="ARBA" id="ARBA00022946"/>
    </source>
</evidence>
<evidence type="ECO:0000256" key="12">
    <source>
        <dbReference type="ARBA" id="ARBA00022989"/>
    </source>
</evidence>
<evidence type="ECO:0000256" key="14">
    <source>
        <dbReference type="ARBA" id="ARBA00023010"/>
    </source>
</evidence>
<comment type="cofactor">
    <cofactor evidence="1">
        <name>Zn(2+)</name>
        <dbReference type="ChEBI" id="CHEBI:29105"/>
    </cofactor>
</comment>
<keyword evidence="12" id="KW-1133">Transmembrane helix</keyword>
<dbReference type="PANTHER" id="PTHR21622:SF0">
    <property type="entry name" value="COILED-COIL-HELIX-COILED-COIL-HELIX DOMAIN CONTAINING 4"/>
    <property type="match status" value="1"/>
</dbReference>